<feature type="non-terminal residue" evidence="2">
    <location>
        <position position="1"/>
    </location>
</feature>
<evidence type="ECO:0000313" key="2">
    <source>
        <dbReference type="EMBL" id="KDQ05591.1"/>
    </source>
</evidence>
<reference evidence="3" key="1">
    <citation type="journal article" date="2014" name="Proc. Natl. Acad. Sci. U.S.A.">
        <title>Extensive sampling of basidiomycete genomes demonstrates inadequacy of the white-rot/brown-rot paradigm for wood decay fungi.</title>
        <authorList>
            <person name="Riley R."/>
            <person name="Salamov A.A."/>
            <person name="Brown D.W."/>
            <person name="Nagy L.G."/>
            <person name="Floudas D."/>
            <person name="Held B.W."/>
            <person name="Levasseur A."/>
            <person name="Lombard V."/>
            <person name="Morin E."/>
            <person name="Otillar R."/>
            <person name="Lindquist E.A."/>
            <person name="Sun H."/>
            <person name="LaButti K.M."/>
            <person name="Schmutz J."/>
            <person name="Jabbour D."/>
            <person name="Luo H."/>
            <person name="Baker S.E."/>
            <person name="Pisabarro A.G."/>
            <person name="Walton J.D."/>
            <person name="Blanchette R.A."/>
            <person name="Henrissat B."/>
            <person name="Martin F."/>
            <person name="Cullen D."/>
            <person name="Hibbett D.S."/>
            <person name="Grigoriev I.V."/>
        </authorList>
    </citation>
    <scope>NUCLEOTIDE SEQUENCE [LARGE SCALE GENOMIC DNA]</scope>
    <source>
        <strain evidence="3">FD-172 SS1</strain>
    </source>
</reference>
<protein>
    <recommendedName>
        <fullName evidence="1">DUF6589 domain-containing protein</fullName>
    </recommendedName>
</protein>
<proteinExistence type="predicted"/>
<dbReference type="InterPro" id="IPR046496">
    <property type="entry name" value="DUF6589"/>
</dbReference>
<evidence type="ECO:0000313" key="3">
    <source>
        <dbReference type="Proteomes" id="UP000027195"/>
    </source>
</evidence>
<dbReference type="OrthoDB" id="3251235at2759"/>
<gene>
    <name evidence="2" type="ORF">BOTBODRAFT_84965</name>
</gene>
<dbReference type="Pfam" id="PF20231">
    <property type="entry name" value="DUF6589"/>
    <property type="match status" value="1"/>
</dbReference>
<dbReference type="EMBL" id="KL198232">
    <property type="protein sequence ID" value="KDQ05591.1"/>
    <property type="molecule type" value="Genomic_DNA"/>
</dbReference>
<keyword evidence="3" id="KW-1185">Reference proteome</keyword>
<dbReference type="InParanoid" id="A0A067M1W4"/>
<accession>A0A067M1W4</accession>
<feature type="domain" description="DUF6589" evidence="1">
    <location>
        <begin position="315"/>
        <end position="720"/>
    </location>
</feature>
<dbReference type="Proteomes" id="UP000027195">
    <property type="component" value="Unassembled WGS sequence"/>
</dbReference>
<organism evidence="2 3">
    <name type="scientific">Botryobasidium botryosum (strain FD-172 SS1)</name>
    <dbReference type="NCBI Taxonomy" id="930990"/>
    <lineage>
        <taxon>Eukaryota</taxon>
        <taxon>Fungi</taxon>
        <taxon>Dikarya</taxon>
        <taxon>Basidiomycota</taxon>
        <taxon>Agaricomycotina</taxon>
        <taxon>Agaricomycetes</taxon>
        <taxon>Cantharellales</taxon>
        <taxon>Botryobasidiaceae</taxon>
        <taxon>Botryobasidium</taxon>
    </lineage>
</organism>
<name>A0A067M1W4_BOTB1</name>
<dbReference type="STRING" id="930990.A0A067M1W4"/>
<sequence>VQQVRAVLAYLTQQNLTLATFLRAFLWGDPECVYDPEIQTARTYFCGDPLLPAILEVLYEPPRTNSGPRSAGASSTVQSWALARVWRSLEMELDAFSATLNDPGLSQENISAITMDALSASLQRFAPGVRSFLWGLAQTKAQAERNIRKDPTVVSLLILSCTVTIIACQLAYSRNTRCNKFQQIISLYMKSKSIPSKCMELIHHFGLAMSYSWACKNVTRLRDDAFADLHHWLKGHGVFILHDNIRLVFRVKTQRVNNQTHGDNGTAATAVALPDAATEILSRYGELMRPKWAEMHAAFADESPQPIRMLSLGDLTRLGRSARIREFAVHNVITVLLASPEFSQYRHQKHPSLQPPPPIHALPTGPKHRTKYWMLGTVPIEEATYSGNLQVVDEILRQTGLNKGANPEKLAIGNMAIPWGGDQLTDSRLKILKWFRAEDINGFERMEWLVNFFGWFHTLMLLANAIYNNHRGSTKDFGLARDVGLLHIRGLAANKEKPMFHTIDDMLHLEHTARVRTGWLWASGAPSLDTLFSSLDADPTGPTRLHQLAEKIVDERSSSAALVPLRQKATRDFALEGSVLLMRDLDLYIQLRQAIREGDVGRMHHMVPHLIFYFKGGSNGNYCKMLIEYMQWHFYEAPPEVSEVIRNHCWLVNPSGRPGHFHPADQLQEHCICGAKCSHCATSSNATWSYVTKISPAIPTLNHVANHIDRTFNLIHGSRHTEPDAEKDLQLLMKSYQTNRIFTHD</sequence>
<evidence type="ECO:0000259" key="1">
    <source>
        <dbReference type="Pfam" id="PF20231"/>
    </source>
</evidence>
<dbReference type="AlphaFoldDB" id="A0A067M1W4"/>
<feature type="non-terminal residue" evidence="2">
    <location>
        <position position="745"/>
    </location>
</feature>
<dbReference type="HOGENOM" id="CLU_007061_0_2_1"/>